<dbReference type="RefSeq" id="WP_020962429.1">
    <property type="nucleotide sequence ID" value="NZ_CP007493.1"/>
</dbReference>
<evidence type="ECO:0000259" key="10">
    <source>
        <dbReference type="PROSITE" id="PS51722"/>
    </source>
</evidence>
<dbReference type="GO" id="GO:0003743">
    <property type="term" value="F:translation initiation factor activity"/>
    <property type="evidence" value="ECO:0007669"/>
    <property type="project" value="UniProtKB-UniRule"/>
</dbReference>
<dbReference type="InterPro" id="IPR029459">
    <property type="entry name" value="EFTU-type"/>
</dbReference>
<evidence type="ECO:0000256" key="7">
    <source>
        <dbReference type="ARBA" id="ARBA00024852"/>
    </source>
</evidence>
<evidence type="ECO:0000256" key="2">
    <source>
        <dbReference type="ARBA" id="ARBA00020166"/>
    </source>
</evidence>
<dbReference type="SUPFAM" id="SSF52540">
    <property type="entry name" value="P-loop containing nucleoside triphosphate hydrolases"/>
    <property type="match status" value="1"/>
</dbReference>
<dbReference type="FunFam" id="3.40.50.300:FF:000112">
    <property type="entry name" value="Eukaryotic translation initiation factor 5B"/>
    <property type="match status" value="1"/>
</dbReference>
<keyword evidence="4 8" id="KW-0547">Nucleotide-binding</keyword>
<feature type="domain" description="Tr-type G" evidence="10">
    <location>
        <begin position="22"/>
        <end position="239"/>
    </location>
</feature>
<evidence type="ECO:0000256" key="6">
    <source>
        <dbReference type="ARBA" id="ARBA00023134"/>
    </source>
</evidence>
<evidence type="ECO:0000256" key="3">
    <source>
        <dbReference type="ARBA" id="ARBA00022540"/>
    </source>
</evidence>
<dbReference type="Pfam" id="PF14578">
    <property type="entry name" value="GTP_EFTU_D4"/>
    <property type="match status" value="1"/>
</dbReference>
<comment type="function">
    <text evidence="7 8 9">Function in general translation initiation by promoting the binding of the formylmethionine-tRNA to ribosomes. Seems to function along with eIF-2.</text>
</comment>
<dbReference type="CDD" id="cd01887">
    <property type="entry name" value="IF2_eIF5B"/>
    <property type="match status" value="1"/>
</dbReference>
<dbReference type="Pfam" id="PF11987">
    <property type="entry name" value="IF-2"/>
    <property type="match status" value="1"/>
</dbReference>
<dbReference type="FunFam" id="2.40.30.10:FF:000013">
    <property type="entry name" value="eukaryotic translation initiation factor 5B"/>
    <property type="match status" value="1"/>
</dbReference>
<evidence type="ECO:0000256" key="1">
    <source>
        <dbReference type="ARBA" id="ARBA00007733"/>
    </source>
</evidence>
<dbReference type="InterPro" id="IPR009000">
    <property type="entry name" value="Transl_B-barrel_sf"/>
</dbReference>
<name>A0A3G1A931_9CREN</name>
<comment type="similarity">
    <text evidence="1 8 9">Belongs to the TRAFAC class translation factor GTPase superfamily. Classic translation factor GTPase family. IF-2 subfamily.</text>
</comment>
<reference evidence="12" key="1">
    <citation type="book" date="2010" name="EXTREMOPHILES" publisher="0:0-0">
        <title>Complete genome sequences of ten hyperthermophilic archaea reveal their metabolic capabilities and possible ecological roles.</title>
        <editorList>
            <person name="?"/>
        </editorList>
        <authorList>
            <person name="Ravin N.V."/>
            <person name="Mardanov A.V."/>
            <person name="Bonch-Osmolovskaya E.A."/>
            <person name="Skryabin K.G."/>
        </authorList>
    </citation>
    <scope>NUCLEOTIDE SEQUENCE [LARGE SCALE GENOMIC DNA]</scope>
    <source>
        <strain evidence="12">1505</strain>
    </source>
</reference>
<dbReference type="InterPro" id="IPR004544">
    <property type="entry name" value="TF_aIF-2_arc"/>
</dbReference>
<evidence type="ECO:0000256" key="9">
    <source>
        <dbReference type="RuleBase" id="RU000644"/>
    </source>
</evidence>
<accession>A0A3G1A931</accession>
<feature type="binding site" evidence="8">
    <location>
        <begin position="149"/>
        <end position="152"/>
    </location>
    <ligand>
        <name>GTP</name>
        <dbReference type="ChEBI" id="CHEBI:37565"/>
    </ligand>
</feature>
<dbReference type="HAMAP" id="MF_00100_A">
    <property type="entry name" value="IF_2_A"/>
    <property type="match status" value="1"/>
</dbReference>
<dbReference type="Pfam" id="PF00009">
    <property type="entry name" value="GTP_EFTU"/>
    <property type="match status" value="1"/>
</dbReference>
<dbReference type="Gene3D" id="3.40.50.300">
    <property type="entry name" value="P-loop containing nucleotide triphosphate hydrolases"/>
    <property type="match status" value="1"/>
</dbReference>
<dbReference type="InterPro" id="IPR005225">
    <property type="entry name" value="Small_GTP-bd"/>
</dbReference>
<dbReference type="NCBIfam" id="TIGR00491">
    <property type="entry name" value="aIF-2"/>
    <property type="match status" value="1"/>
</dbReference>
<dbReference type="GO" id="GO:0005525">
    <property type="term" value="F:GTP binding"/>
    <property type="evidence" value="ECO:0007669"/>
    <property type="project" value="UniProtKB-KW"/>
</dbReference>
<keyword evidence="6 8" id="KW-0342">GTP-binding</keyword>
<dbReference type="InterPro" id="IPR015760">
    <property type="entry name" value="TIF_IF2"/>
</dbReference>
<organism evidence="11 12">
    <name type="scientific">Thermofilum adornatum 1505</name>
    <dbReference type="NCBI Taxonomy" id="697581"/>
    <lineage>
        <taxon>Archaea</taxon>
        <taxon>Thermoproteota</taxon>
        <taxon>Thermoprotei</taxon>
        <taxon>Thermofilales</taxon>
        <taxon>Thermofilaceae</taxon>
        <taxon>Thermofilum</taxon>
    </lineage>
</organism>
<dbReference type="InterPro" id="IPR027417">
    <property type="entry name" value="P-loop_NTPase"/>
</dbReference>
<dbReference type="GO" id="GO:0003924">
    <property type="term" value="F:GTPase activity"/>
    <property type="evidence" value="ECO:0007669"/>
    <property type="project" value="UniProtKB-UniRule"/>
</dbReference>
<dbReference type="Pfam" id="PF03144">
    <property type="entry name" value="GTP_EFTU_D2"/>
    <property type="match status" value="1"/>
</dbReference>
<dbReference type="PROSITE" id="PS51722">
    <property type="entry name" value="G_TR_2"/>
    <property type="match status" value="1"/>
</dbReference>
<dbReference type="STRING" id="697581.TCARB_1799"/>
<dbReference type="SUPFAM" id="SSF50447">
    <property type="entry name" value="Translation proteins"/>
    <property type="match status" value="1"/>
</dbReference>
<dbReference type="KEGG" id="tcb:TCARB_1799"/>
<dbReference type="InterPro" id="IPR004161">
    <property type="entry name" value="EFTu-like_2"/>
</dbReference>
<evidence type="ECO:0000313" key="12">
    <source>
        <dbReference type="Proteomes" id="UP000266720"/>
    </source>
</evidence>
<evidence type="ECO:0000256" key="8">
    <source>
        <dbReference type="HAMAP-Rule" id="MF_00100"/>
    </source>
</evidence>
<dbReference type="PANTHER" id="PTHR43381">
    <property type="entry name" value="TRANSLATION INITIATION FACTOR IF-2-RELATED"/>
    <property type="match status" value="1"/>
</dbReference>
<evidence type="ECO:0000313" key="11">
    <source>
        <dbReference type="EMBL" id="AJB42835.1"/>
    </source>
</evidence>
<feature type="binding site" evidence="8">
    <location>
        <begin position="31"/>
        <end position="38"/>
    </location>
    <ligand>
        <name>GTP</name>
        <dbReference type="ChEBI" id="CHEBI:37565"/>
    </ligand>
</feature>
<keyword evidence="3 8" id="KW-0396">Initiation factor</keyword>
<protein>
    <recommendedName>
        <fullName evidence="2 8">Probable translation initiation factor IF-2</fullName>
    </recommendedName>
</protein>
<dbReference type="EMBL" id="CP007493">
    <property type="protein sequence ID" value="AJB42835.1"/>
    <property type="molecule type" value="Genomic_DNA"/>
</dbReference>
<dbReference type="SUPFAM" id="SSF52156">
    <property type="entry name" value="Initiation factor IF2/eIF5b, domain 3"/>
    <property type="match status" value="1"/>
</dbReference>
<dbReference type="Gene3D" id="3.40.50.10050">
    <property type="entry name" value="Translation initiation factor IF- 2, domain 3"/>
    <property type="match status" value="1"/>
</dbReference>
<dbReference type="InterPro" id="IPR036925">
    <property type="entry name" value="TIF_IF2_dom3_sf"/>
</dbReference>
<dbReference type="PANTHER" id="PTHR43381:SF4">
    <property type="entry name" value="EUKARYOTIC TRANSLATION INITIATION FACTOR 5B"/>
    <property type="match status" value="1"/>
</dbReference>
<keyword evidence="5 8" id="KW-0648">Protein biosynthesis</keyword>
<dbReference type="InterPro" id="IPR023115">
    <property type="entry name" value="TIF_IF2_dom3"/>
</dbReference>
<dbReference type="InterPro" id="IPR000795">
    <property type="entry name" value="T_Tr_GTP-bd_dom"/>
</dbReference>
<dbReference type="GeneID" id="25407210"/>
<dbReference type="Proteomes" id="UP000266720">
    <property type="component" value="Chromosome"/>
</dbReference>
<dbReference type="CDD" id="cd16266">
    <property type="entry name" value="IF2_aeIF5B_IV"/>
    <property type="match status" value="1"/>
</dbReference>
<dbReference type="Gene3D" id="2.40.30.10">
    <property type="entry name" value="Translation factors"/>
    <property type="match status" value="2"/>
</dbReference>
<evidence type="ECO:0000256" key="5">
    <source>
        <dbReference type="ARBA" id="ARBA00022917"/>
    </source>
</evidence>
<dbReference type="CDD" id="cd03703">
    <property type="entry name" value="aeIF5B_II"/>
    <property type="match status" value="1"/>
</dbReference>
<dbReference type="NCBIfam" id="TIGR00231">
    <property type="entry name" value="small_GTP"/>
    <property type="match status" value="1"/>
</dbReference>
<evidence type="ECO:0000256" key="4">
    <source>
        <dbReference type="ARBA" id="ARBA00022741"/>
    </source>
</evidence>
<dbReference type="NCBIfam" id="NF003078">
    <property type="entry name" value="PRK04004.1"/>
    <property type="match status" value="1"/>
</dbReference>
<gene>
    <name evidence="8" type="primary">infB</name>
    <name evidence="11" type="ORF">TCARB_1799</name>
</gene>
<dbReference type="AlphaFoldDB" id="A0A3G1A931"/>
<dbReference type="GeneID" id="16573408"/>
<dbReference type="GO" id="GO:0005737">
    <property type="term" value="C:cytoplasm"/>
    <property type="evidence" value="ECO:0007669"/>
    <property type="project" value="TreeGrafter"/>
</dbReference>
<sequence>MSSEAGIQNSEAKSEQQSQTFIRSPIVVVLGHVDAGKTTLLDKIRGTAVAKREPGTMTQHIGASFLPWKALESICGDLLNRIKAEIIIPGFLVIDTPGHEAFSNLRKRGGSIADIAILVVDVQRGLEQQTFEAIDILRERKVPFVVAVNKIDRIPGWKSFPDKPFIESFQKQEPSVQFRLEEFLSYIIQQFNSLGFRADRYDRVRDFTKVLALVPLSALTGEGVPDLMLVLAGLAQRYLKKRLETKISSGRGVLLELKEEVGLGTTATLILYDGVIKRGDLVVTGGLNGPIVTRVRSLLMPKPLDEMRSPEDKFQEVKEVVAAAGVKLVAEGLEEAIAGAPLYVVTNESEIEKFSKLVEEEIKGVKFEKDVVGVVVKADTLGTLEALIGFLKKNNIPIRVADIGPVARRDLVHALMVKEKDPLYAAILAFNVKILPEAKEEAAMNGIPIFWGNIMYRLVEDFQAWHQAQREQAIKAAFQKLTPPAVVQILPGYVFRRRDPIIVGVKVITGRIRSGVPLITKTGKEIGEIMQIREHENVLEYASEGAEVAISIRSKAMVGRQVNEGDYLYSDIPLDQINTLLEKYDKYLTENERNYLKKLLRFKMGLSSSIEYP</sequence>
<feature type="binding site" evidence="8">
    <location>
        <begin position="95"/>
        <end position="99"/>
    </location>
    <ligand>
        <name>GTP</name>
        <dbReference type="ChEBI" id="CHEBI:37565"/>
    </ligand>
</feature>
<proteinExistence type="inferred from homology"/>
<dbReference type="PRINTS" id="PR00315">
    <property type="entry name" value="ELONGATNFCT"/>
</dbReference>